<protein>
    <submittedName>
        <fullName evidence="2">Putative phospholipid ABC transporter permease protein MlaE</fullName>
    </submittedName>
</protein>
<feature type="transmembrane region" description="Helical" evidence="1">
    <location>
        <begin position="314"/>
        <end position="337"/>
    </location>
</feature>
<name>A0A433SC34_9BURK</name>
<keyword evidence="1" id="KW-0472">Membrane</keyword>
<feature type="transmembrane region" description="Helical" evidence="1">
    <location>
        <begin position="349"/>
        <end position="372"/>
    </location>
</feature>
<keyword evidence="1" id="KW-1133">Transmembrane helix</keyword>
<evidence type="ECO:0000313" key="3">
    <source>
        <dbReference type="Proteomes" id="UP000286947"/>
    </source>
</evidence>
<dbReference type="PANTHER" id="PTHR30188:SF3">
    <property type="entry name" value="ABC TRANSPORTER PERMEASE"/>
    <property type="match status" value="1"/>
</dbReference>
<sequence length="377" mass="41255">MTLASHSLQLNPPSLKVEGQACVLEGDWVVAALQNRRQVNQLRQQLLQKKAPQTQWDLTGIRLDHIGAQLLWQCWSGQLPEKIQLEPGQADLFKRLEAFTVSQSDELAAPAPRNGILANLGYAFFRLMEHLLVFMQLLGQWVLDTGRVIKNPAKAPWKDLSAQVLRMGAQALPITGLVGLLIGVVFVYLLSNLLRTFGAQEYIVNFIGLTAMREIGPLLAAILVAGRSGSTITAQIGVMRLREELDAMHVLGIPATYRLVWPRVVALAFSMPLVSMWTSLMMIFGGMVVAGMSMDISYQYFLQSLPEAVSMGNIWMNLGKSVVFGILVALIGCHYGLRVKSDTESLGNGTTASVVTSITAVILADAVFAILCRNVPI</sequence>
<dbReference type="EMBL" id="PQSP01000005">
    <property type="protein sequence ID" value="RUS66290.1"/>
    <property type="molecule type" value="Genomic_DNA"/>
</dbReference>
<dbReference type="InterPro" id="IPR030802">
    <property type="entry name" value="Permease_MalE"/>
</dbReference>
<feature type="transmembrane region" description="Helical" evidence="1">
    <location>
        <begin position="202"/>
        <end position="226"/>
    </location>
</feature>
<keyword evidence="1" id="KW-0812">Transmembrane</keyword>
<dbReference type="Proteomes" id="UP000286947">
    <property type="component" value="Unassembled WGS sequence"/>
</dbReference>
<evidence type="ECO:0000256" key="1">
    <source>
        <dbReference type="SAM" id="Phobius"/>
    </source>
</evidence>
<dbReference type="GO" id="GO:0043190">
    <property type="term" value="C:ATP-binding cassette (ABC) transporter complex"/>
    <property type="evidence" value="ECO:0007669"/>
    <property type="project" value="InterPro"/>
</dbReference>
<accession>A0A433SC34</accession>
<reference evidence="2 3" key="1">
    <citation type="submission" date="2018-01" db="EMBL/GenBank/DDBJ databases">
        <title>Saezia sanguinis gen. nov., sp. nov., in the order Burkholderiales isolated from human blood.</title>
        <authorList>
            <person name="Medina-Pascual M.J."/>
            <person name="Valdezate S."/>
            <person name="Monzon S."/>
            <person name="Cuesta I."/>
            <person name="Carrasco G."/>
            <person name="Villalon P."/>
            <person name="Saez-Nieto J.A."/>
        </authorList>
    </citation>
    <scope>NUCLEOTIDE SEQUENCE [LARGE SCALE GENOMIC DNA]</scope>
    <source>
        <strain evidence="2 3">CNM695-12</strain>
    </source>
</reference>
<proteinExistence type="predicted"/>
<dbReference type="AlphaFoldDB" id="A0A433SC34"/>
<dbReference type="OrthoDB" id="9810518at2"/>
<feature type="transmembrane region" description="Helical" evidence="1">
    <location>
        <begin position="171"/>
        <end position="190"/>
    </location>
</feature>
<gene>
    <name evidence="2" type="primary">mlaE_1</name>
    <name evidence="2" type="ORF">CUZ56_02016</name>
</gene>
<feature type="transmembrane region" description="Helical" evidence="1">
    <location>
        <begin position="281"/>
        <end position="302"/>
    </location>
</feature>
<keyword evidence="3" id="KW-1185">Reference proteome</keyword>
<comment type="caution">
    <text evidence="2">The sequence shown here is derived from an EMBL/GenBank/DDBJ whole genome shotgun (WGS) entry which is preliminary data.</text>
</comment>
<dbReference type="GO" id="GO:0005548">
    <property type="term" value="F:phospholipid transporter activity"/>
    <property type="evidence" value="ECO:0007669"/>
    <property type="project" value="TreeGrafter"/>
</dbReference>
<dbReference type="PANTHER" id="PTHR30188">
    <property type="entry name" value="ABC TRANSPORTER PERMEASE PROTEIN-RELATED"/>
    <property type="match status" value="1"/>
</dbReference>
<evidence type="ECO:0000313" key="2">
    <source>
        <dbReference type="EMBL" id="RUS66290.1"/>
    </source>
</evidence>
<dbReference type="Pfam" id="PF02405">
    <property type="entry name" value="MlaE"/>
    <property type="match status" value="1"/>
</dbReference>
<organism evidence="2 3">
    <name type="scientific">Saezia sanguinis</name>
    <dbReference type="NCBI Taxonomy" id="1965230"/>
    <lineage>
        <taxon>Bacteria</taxon>
        <taxon>Pseudomonadati</taxon>
        <taxon>Pseudomonadota</taxon>
        <taxon>Betaproteobacteria</taxon>
        <taxon>Burkholderiales</taxon>
        <taxon>Saeziaceae</taxon>
        <taxon>Saezia</taxon>
    </lineage>
</organism>